<protein>
    <recommendedName>
        <fullName evidence="15">Polyketide synthase</fullName>
    </recommendedName>
</protein>
<dbReference type="GO" id="GO:0016491">
    <property type="term" value="F:oxidoreductase activity"/>
    <property type="evidence" value="ECO:0007669"/>
    <property type="project" value="UniProtKB-KW"/>
</dbReference>
<evidence type="ECO:0000313" key="14">
    <source>
        <dbReference type="Proteomes" id="UP001283341"/>
    </source>
</evidence>
<dbReference type="EMBL" id="JAUEDM010000003">
    <property type="protein sequence ID" value="KAK3322951.1"/>
    <property type="molecule type" value="Genomic_DNA"/>
</dbReference>
<dbReference type="InterPro" id="IPR013217">
    <property type="entry name" value="Methyltransf_12"/>
</dbReference>
<organism evidence="13 14">
    <name type="scientific">Apodospora peruviana</name>
    <dbReference type="NCBI Taxonomy" id="516989"/>
    <lineage>
        <taxon>Eukaryota</taxon>
        <taxon>Fungi</taxon>
        <taxon>Dikarya</taxon>
        <taxon>Ascomycota</taxon>
        <taxon>Pezizomycotina</taxon>
        <taxon>Sordariomycetes</taxon>
        <taxon>Sordariomycetidae</taxon>
        <taxon>Sordariales</taxon>
        <taxon>Lasiosphaeriaceae</taxon>
        <taxon>Apodospora</taxon>
    </lineage>
</organism>
<dbReference type="Pfam" id="PF00698">
    <property type="entry name" value="Acyl_transf_1"/>
    <property type="match status" value="1"/>
</dbReference>
<dbReference type="CDD" id="cd00833">
    <property type="entry name" value="PKS"/>
    <property type="match status" value="1"/>
</dbReference>
<reference evidence="13" key="2">
    <citation type="submission" date="2023-06" db="EMBL/GenBank/DDBJ databases">
        <authorList>
            <consortium name="Lawrence Berkeley National Laboratory"/>
            <person name="Haridas S."/>
            <person name="Hensen N."/>
            <person name="Bonometti L."/>
            <person name="Westerberg I."/>
            <person name="Brannstrom I.O."/>
            <person name="Guillou S."/>
            <person name="Cros-Aarteil S."/>
            <person name="Calhoun S."/>
            <person name="Kuo A."/>
            <person name="Mondo S."/>
            <person name="Pangilinan J."/>
            <person name="Riley R."/>
            <person name="Labutti K."/>
            <person name="Andreopoulos B."/>
            <person name="Lipzen A."/>
            <person name="Chen C."/>
            <person name="Yanf M."/>
            <person name="Daum C."/>
            <person name="Ng V."/>
            <person name="Clum A."/>
            <person name="Steindorff A."/>
            <person name="Ohm R."/>
            <person name="Martin F."/>
            <person name="Silar P."/>
            <person name="Natvig D."/>
            <person name="Lalanne C."/>
            <person name="Gautier V."/>
            <person name="Ament-Velasquez S.L."/>
            <person name="Kruys A."/>
            <person name="Hutchinson M.I."/>
            <person name="Powell A.J."/>
            <person name="Barry K."/>
            <person name="Miller A.N."/>
            <person name="Grigoriev I.V."/>
            <person name="Debuchy R."/>
            <person name="Gladieux P."/>
            <person name="Thoren M.H."/>
            <person name="Johannesson H."/>
        </authorList>
    </citation>
    <scope>NUCLEOTIDE SEQUENCE</scope>
    <source>
        <strain evidence="13">CBS 118394</strain>
    </source>
</reference>
<sequence length="2606" mass="285647">MDNITAILAQDATMPIAIVGIAGRFPGDATDPQKLWELIAKAHHAWSEVPKDRYNVDAFYHPYPERQGGANCRGGHFLKQDVAVFDAPFFSISPKEAHALDPQQRMALEVAYESLENAGMKIEDIAGSAMGCYMSTFTRDYSIIRGHDNEDMPTYESNGNSLSMLSNRVSWFFDLKGPSVSVDTACSSSLVGLHLACQSIRAGETDSAIVGATNLILTPECAVGLSMQHFLSPDSKSMTFDDRANGYARGEGAAAVVIKPLAHALRDGDVIRAVIRNTAVNQDGRTPGVTLPSAAAQEALIKSAYKNAGLDPSETNYFEAHGTGTAAGDPIETSVIAATFGAHRSPDTPLFIGSIKTNIGHMEGVAGLAGLVKTVHVLEKGQIPASLWFEKANPKIPLQEWNLRVPTKLEPWPTSGLRRASVNSFGYGGTNAHAILDDAHSYLGSRGLKGAHNTTPPACNIFDVAPHNNSEPISPIFSSASPKSTVTSVPDGPKNSSTPRLLVWSSNEQAGITRVAATIASYLKDNETTTKEASDLLLERLASTLSTRRSKLAWVSSAVASTLTEAINVLERKITPTRTPSSPSPAVVFAFTGQGAQWFAMGRELIVGCPQFRTSLEDASAYLRTLGCEWDLLREIEASELDSKINEPQISHPACTSLQVALVNLFWSWGVQPSVIVGHSGGEIAAAYATQAISREAAWKIAYFRGLLSAQLTKNGSMMAVSLGEEDVKPYFAAAKSGEVTVACINSPASVTLSGDSTAIVEIEKALEEAGVFCRKLMVTTAYHTSHMSELAEPYFRALEGMSCESTSMSAPTMFSSVTGKRITAKKLANPRHWVDNMIRPVLFRQSVEEAVDHLDKLNTPYLFLEIGPHGALQNLIKQIIDPLDRGKTAHQPRITTALRRKENAIITSLEAVSVLYHQGYPVDISLVNKSFGTAQSTCVTSLVDLPPFAWNHTTRFWYESPASLAYRHRELPRHDMLGARCEFSSQAEPAWRNYLRLSEIPWLEHHKVQNTILFPFAGMIAMAVEAARQTADKDKTFVGVQLREVSTDAAIIIPTEGAVETKFQVRPWRTGSKSRNPTWQEFSIASRTQEGSWTQNCSGLLAVKYLLPPKPGFVDEDALIAETHRLEYARLSKAKLVEGNTVSLYDSFANAGVEMGPTFKNIVDFHSGEKEAHYSLVTPDTKAWMPAHYESVNIIHPAILDSVIQSFFTVKGGSAATGITKPRIPKYAGSIFISGNIPTEPGTQFRGYTKYTDQFFNETIGSVVISDATWTRPFVVFEGFKAVELAEGAMAVSETNAKAQQEQRLRKLGSRLTWEVDVESLTGTEALKFFKPIWETPPPVDEHLDYELEKAAFILGKRVLRQFPNPEDTKDFTEPHRLLYQYLKRDHDLALDGKLFRQRDDWLSDDDASDDEFLARMAAETIDGKMLCRVGGKLPEIFRREIEALEVMRTDNLLTDYYRHALADERTPAVTCAFIKHLSHKRPLRVLEVGAGTGGATSRILPALGDAFSRVQTYTYTDISSAFFEAASEDFKAWDSIMEYKVLDLEKDPASQGFDVGSYDLVVAFQVLHATSCISNTLAYCWKMLKPGGTLLMSEVTGVRARAPMIFGTLPGWWLGENDGRKWGPLLKDEQWDEQLRGQGFGGIKWCVHDRDTEDYYCSVIISEAKTPDVRPSAADVIIISRDEQTKTSLLEKLSSLLEDDDSVGSVEKVTLSELAEHDVTGKTCIAALEIDTPLLTNIESRQFNTVKHMILESNRTLWLTRGGAVDCENPEMSLMTGLSRTICSEVPEIRLTTVDLDPQRSDTSDALDAEMVLQVLGRSSDDLGTAETPTSALEEREFAVRNGVLHIPRIYPDKTISEILEPNLHEDSVTALQPLKQTDYPLRLELKTSGALDTFRFVPDDEYRSQPLGSDDVEIEIKAVGLGLYDLSCAMGRIWSPLLGVEFSGVVTRVGSNVTKLMTGDKVVSWSPGWYRTYLRTRADTVQKMPDDMTYEQGASMPSAYAAAVYCIFHLARLEKGESILIHSASGVLGRVAIDLAKYIGAEIFVTVSSEAKKRLLVDQYGVAEDHVFSSKDSGDFAQGIRRLTNGKGVDVVINSSVGETLRQTWHCIAAFGRFIELGVMDIEANTGLDMAPFAKNATFSSVNLTSLALEKPDKFGALIGEALRYYEKGIVRLIDPIQVMKFSQIEEAFRIMNMKKYTGKIVLKVVDDDLVPVIPKQREAVRLNPDATYLLPGGLGGLGRSLASWMVQRGAKHLVFTSRNGARDPRAKQLLENVENEGVKAKSFASDISDEKQFQAVLHDLEQAGFPPIRGVVTFAMQLQDAFFENMTAEDFNAALPPKVGVTRNMHNFLPKDLDFFICISSCGGVVGTWPQGNYNAGNTYQDAIARHRRAHGLNATSIDLGRIAGIGFVAEHGDLPHFMPIGAPPISEKQYLATVEAAMRCDQISAQAIIGLSTGGLLKHISDPNPPWFSEARFQPLAVLDTQGHGADTVVAKADDDLQAKLPGVTSMQEAQDAVCAALMRKLARTLLLAVEDIDSMRVVNSYGVDSLVAVEIRTWAAKEAHSSVSVFEILGNVPMMDLAGVIAAKSRIVPESLKESGDTLN</sequence>
<keyword evidence="5" id="KW-0560">Oxidoreductase</keyword>
<evidence type="ECO:0000256" key="2">
    <source>
        <dbReference type="ARBA" id="ARBA00022553"/>
    </source>
</evidence>
<dbReference type="SUPFAM" id="SSF53901">
    <property type="entry name" value="Thiolase-like"/>
    <property type="match status" value="1"/>
</dbReference>
<feature type="region of interest" description="Disordered" evidence="9">
    <location>
        <begin position="477"/>
        <end position="499"/>
    </location>
</feature>
<dbReference type="SMART" id="SM00822">
    <property type="entry name" value="PKS_KR"/>
    <property type="match status" value="1"/>
</dbReference>
<dbReference type="GO" id="GO:0006633">
    <property type="term" value="P:fatty acid biosynthetic process"/>
    <property type="evidence" value="ECO:0007669"/>
    <property type="project" value="InterPro"/>
</dbReference>
<dbReference type="GO" id="GO:0004315">
    <property type="term" value="F:3-oxoacyl-[acyl-carrier-protein] synthase activity"/>
    <property type="evidence" value="ECO:0007669"/>
    <property type="project" value="InterPro"/>
</dbReference>
<dbReference type="InterPro" id="IPR011032">
    <property type="entry name" value="GroES-like_sf"/>
</dbReference>
<feature type="region of interest" description="N-terminal hotdog fold" evidence="8">
    <location>
        <begin position="975"/>
        <end position="1109"/>
    </location>
</feature>
<dbReference type="InterPro" id="IPR029063">
    <property type="entry name" value="SAM-dependent_MTases_sf"/>
</dbReference>
<dbReference type="InterPro" id="IPR013968">
    <property type="entry name" value="PKS_KR"/>
</dbReference>
<dbReference type="InterPro" id="IPR013149">
    <property type="entry name" value="ADH-like_C"/>
</dbReference>
<feature type="domain" description="Ketosynthase family 3 (KS3)" evidence="11">
    <location>
        <begin position="13"/>
        <end position="438"/>
    </location>
</feature>
<dbReference type="InterPro" id="IPR014030">
    <property type="entry name" value="Ketoacyl_synth_N"/>
</dbReference>
<dbReference type="InterPro" id="IPR020841">
    <property type="entry name" value="PKS_Beta-ketoAc_synthase_dom"/>
</dbReference>
<dbReference type="Proteomes" id="UP001283341">
    <property type="component" value="Unassembled WGS sequence"/>
</dbReference>
<name>A0AAE0M822_9PEZI</name>
<dbReference type="InterPro" id="IPR014043">
    <property type="entry name" value="Acyl_transferase_dom"/>
</dbReference>
<dbReference type="SUPFAM" id="SSF52151">
    <property type="entry name" value="FabD/lysophospholipase-like"/>
    <property type="match status" value="1"/>
</dbReference>
<dbReference type="InterPro" id="IPR014031">
    <property type="entry name" value="Ketoacyl_synth_C"/>
</dbReference>
<dbReference type="InterPro" id="IPR057326">
    <property type="entry name" value="KR_dom"/>
</dbReference>
<dbReference type="Gene3D" id="3.40.47.10">
    <property type="match status" value="1"/>
</dbReference>
<dbReference type="InterPro" id="IPR049900">
    <property type="entry name" value="PKS_mFAS_DH"/>
</dbReference>
<dbReference type="InterPro" id="IPR016036">
    <property type="entry name" value="Malonyl_transacylase_ACP-bd"/>
</dbReference>
<evidence type="ECO:0000256" key="9">
    <source>
        <dbReference type="SAM" id="MobiDB-lite"/>
    </source>
</evidence>
<dbReference type="Pfam" id="PF23114">
    <property type="entry name" value="NAD-bd_HRPKS_sdrA"/>
    <property type="match status" value="1"/>
</dbReference>
<gene>
    <name evidence="13" type="ORF">B0H66DRAFT_515672</name>
</gene>
<keyword evidence="7" id="KW-0012">Acyltransferase</keyword>
<dbReference type="InterPro" id="IPR056501">
    <property type="entry name" value="NAD-bd_HRPKS_sdrA"/>
</dbReference>
<keyword evidence="4" id="KW-0521">NADP</keyword>
<dbReference type="InterPro" id="IPR050091">
    <property type="entry name" value="PKS_NRPS_Biosynth_Enz"/>
</dbReference>
<dbReference type="SMART" id="SM00823">
    <property type="entry name" value="PKS_PP"/>
    <property type="match status" value="1"/>
</dbReference>
<dbReference type="InterPro" id="IPR020843">
    <property type="entry name" value="ER"/>
</dbReference>
<keyword evidence="1" id="KW-0596">Phosphopantetheine</keyword>
<dbReference type="Gene3D" id="3.10.129.110">
    <property type="entry name" value="Polyketide synthase dehydratase"/>
    <property type="match status" value="1"/>
</dbReference>
<feature type="active site" description="Proton acceptor; for dehydratase activity" evidence="8">
    <location>
        <position position="1007"/>
    </location>
</feature>
<dbReference type="InterPro" id="IPR009081">
    <property type="entry name" value="PP-bd_ACP"/>
</dbReference>
<dbReference type="GO" id="GO:0030639">
    <property type="term" value="P:polyketide biosynthetic process"/>
    <property type="evidence" value="ECO:0007669"/>
    <property type="project" value="UniProtKB-ARBA"/>
</dbReference>
<dbReference type="SUPFAM" id="SSF55048">
    <property type="entry name" value="Probable ACP-binding domain of malonyl-CoA ACP transacylase"/>
    <property type="match status" value="1"/>
</dbReference>
<dbReference type="Pfam" id="PF08659">
    <property type="entry name" value="KR"/>
    <property type="match status" value="1"/>
</dbReference>
<dbReference type="PROSITE" id="PS00606">
    <property type="entry name" value="KS3_1"/>
    <property type="match status" value="1"/>
</dbReference>
<evidence type="ECO:0000256" key="5">
    <source>
        <dbReference type="ARBA" id="ARBA00023002"/>
    </source>
</evidence>
<dbReference type="InterPro" id="IPR013154">
    <property type="entry name" value="ADH-like_N"/>
</dbReference>
<evidence type="ECO:0008006" key="15">
    <source>
        <dbReference type="Google" id="ProtNLM"/>
    </source>
</evidence>
<evidence type="ECO:0000256" key="6">
    <source>
        <dbReference type="ARBA" id="ARBA00023268"/>
    </source>
</evidence>
<dbReference type="InterPro" id="IPR001227">
    <property type="entry name" value="Ac_transferase_dom_sf"/>
</dbReference>
<dbReference type="CDD" id="cd05195">
    <property type="entry name" value="enoyl_red"/>
    <property type="match status" value="1"/>
</dbReference>
<feature type="domain" description="Carrier" evidence="10">
    <location>
        <begin position="2510"/>
        <end position="2591"/>
    </location>
</feature>
<dbReference type="Pfam" id="PF14765">
    <property type="entry name" value="PS-DH"/>
    <property type="match status" value="1"/>
</dbReference>
<dbReference type="FunFam" id="3.40.47.10:FF:000019">
    <property type="entry name" value="Polyketide synthase type I"/>
    <property type="match status" value="1"/>
</dbReference>
<keyword evidence="3" id="KW-0808">Transferase</keyword>
<dbReference type="SMART" id="SM00825">
    <property type="entry name" value="PKS_KS"/>
    <property type="match status" value="1"/>
</dbReference>
<proteinExistence type="predicted"/>
<dbReference type="InterPro" id="IPR006162">
    <property type="entry name" value="Ppantetheine_attach_site"/>
</dbReference>
<dbReference type="Pfam" id="PF08242">
    <property type="entry name" value="Methyltransf_12"/>
    <property type="match status" value="1"/>
</dbReference>
<dbReference type="Pfam" id="PF08240">
    <property type="entry name" value="ADH_N"/>
    <property type="match status" value="1"/>
</dbReference>
<dbReference type="InterPro" id="IPR016039">
    <property type="entry name" value="Thiolase-like"/>
</dbReference>
<dbReference type="SUPFAM" id="SSF51735">
    <property type="entry name" value="NAD(P)-binding Rossmann-fold domains"/>
    <property type="match status" value="3"/>
</dbReference>
<dbReference type="Pfam" id="PF16197">
    <property type="entry name" value="KAsynt_C_assoc"/>
    <property type="match status" value="1"/>
</dbReference>
<dbReference type="InterPro" id="IPR049551">
    <property type="entry name" value="PKS_DH_C"/>
</dbReference>
<evidence type="ECO:0000259" key="12">
    <source>
        <dbReference type="PROSITE" id="PS52019"/>
    </source>
</evidence>
<keyword evidence="6" id="KW-0511">Multifunctional enzyme</keyword>
<evidence type="ECO:0000256" key="3">
    <source>
        <dbReference type="ARBA" id="ARBA00022679"/>
    </source>
</evidence>
<dbReference type="InterPro" id="IPR020807">
    <property type="entry name" value="PKS_DH"/>
</dbReference>
<evidence type="ECO:0000256" key="8">
    <source>
        <dbReference type="PROSITE-ProRule" id="PRU01363"/>
    </source>
</evidence>
<dbReference type="SMART" id="SM00827">
    <property type="entry name" value="PKS_AT"/>
    <property type="match status" value="1"/>
</dbReference>
<dbReference type="SMART" id="SM00829">
    <property type="entry name" value="PKS_ER"/>
    <property type="match status" value="1"/>
</dbReference>
<dbReference type="FunFam" id="3.40.366.10:FF:000002">
    <property type="entry name" value="Probable polyketide synthase 2"/>
    <property type="match status" value="1"/>
</dbReference>
<dbReference type="Pfam" id="PF21089">
    <property type="entry name" value="PKS_DH_N"/>
    <property type="match status" value="1"/>
</dbReference>
<dbReference type="SMART" id="SM00826">
    <property type="entry name" value="PKS_DH"/>
    <property type="match status" value="1"/>
</dbReference>
<dbReference type="InterPro" id="IPR042104">
    <property type="entry name" value="PKS_dehydratase_sf"/>
</dbReference>
<dbReference type="InterPro" id="IPR049552">
    <property type="entry name" value="PKS_DH_N"/>
</dbReference>
<dbReference type="PANTHER" id="PTHR43775:SF29">
    <property type="entry name" value="ASPERFURANONE POLYKETIDE SYNTHASE AFOG-RELATED"/>
    <property type="match status" value="1"/>
</dbReference>
<evidence type="ECO:0000259" key="10">
    <source>
        <dbReference type="PROSITE" id="PS50075"/>
    </source>
</evidence>
<evidence type="ECO:0000259" key="11">
    <source>
        <dbReference type="PROSITE" id="PS52004"/>
    </source>
</evidence>
<dbReference type="Gene3D" id="3.40.50.720">
    <property type="entry name" value="NAD(P)-binding Rossmann-like Domain"/>
    <property type="match status" value="3"/>
</dbReference>
<dbReference type="Pfam" id="PF02801">
    <property type="entry name" value="Ketoacyl-synt_C"/>
    <property type="match status" value="1"/>
</dbReference>
<dbReference type="InterPro" id="IPR018201">
    <property type="entry name" value="Ketoacyl_synth_AS"/>
</dbReference>
<feature type="region of interest" description="C-terminal hotdog fold" evidence="8">
    <location>
        <begin position="1137"/>
        <end position="1292"/>
    </location>
</feature>
<dbReference type="InterPro" id="IPR020806">
    <property type="entry name" value="PKS_PP-bd"/>
</dbReference>
<dbReference type="PANTHER" id="PTHR43775">
    <property type="entry name" value="FATTY ACID SYNTHASE"/>
    <property type="match status" value="1"/>
</dbReference>
<dbReference type="PROSITE" id="PS52019">
    <property type="entry name" value="PKS_MFAS_DH"/>
    <property type="match status" value="1"/>
</dbReference>
<dbReference type="PROSITE" id="PS00012">
    <property type="entry name" value="PHOSPHOPANTETHEINE"/>
    <property type="match status" value="1"/>
</dbReference>
<feature type="domain" description="PKS/mFAS DH" evidence="12">
    <location>
        <begin position="975"/>
        <end position="1292"/>
    </location>
</feature>
<dbReference type="CDD" id="cd02440">
    <property type="entry name" value="AdoMet_MTases"/>
    <property type="match status" value="1"/>
</dbReference>
<dbReference type="PROSITE" id="PS50075">
    <property type="entry name" value="CARRIER"/>
    <property type="match status" value="1"/>
</dbReference>
<evidence type="ECO:0000256" key="1">
    <source>
        <dbReference type="ARBA" id="ARBA00022450"/>
    </source>
</evidence>
<dbReference type="PROSITE" id="PS52004">
    <property type="entry name" value="KS3_2"/>
    <property type="match status" value="1"/>
</dbReference>
<dbReference type="SUPFAM" id="SSF50129">
    <property type="entry name" value="GroES-like"/>
    <property type="match status" value="1"/>
</dbReference>
<dbReference type="Gene3D" id="3.90.180.10">
    <property type="entry name" value="Medium-chain alcohol dehydrogenases, catalytic domain"/>
    <property type="match status" value="1"/>
</dbReference>
<dbReference type="Pfam" id="PF00107">
    <property type="entry name" value="ADH_zinc_N"/>
    <property type="match status" value="1"/>
</dbReference>
<keyword evidence="2" id="KW-0597">Phosphoprotein</keyword>
<dbReference type="Gene3D" id="3.40.366.10">
    <property type="entry name" value="Malonyl-Coenzyme A Acyl Carrier Protein, domain 2"/>
    <property type="match status" value="1"/>
</dbReference>
<evidence type="ECO:0000256" key="4">
    <source>
        <dbReference type="ARBA" id="ARBA00022857"/>
    </source>
</evidence>
<keyword evidence="14" id="KW-1185">Reference proteome</keyword>
<evidence type="ECO:0000256" key="7">
    <source>
        <dbReference type="ARBA" id="ARBA00023315"/>
    </source>
</evidence>
<reference evidence="13" key="1">
    <citation type="journal article" date="2023" name="Mol. Phylogenet. Evol.">
        <title>Genome-scale phylogeny and comparative genomics of the fungal order Sordariales.</title>
        <authorList>
            <person name="Hensen N."/>
            <person name="Bonometti L."/>
            <person name="Westerberg I."/>
            <person name="Brannstrom I.O."/>
            <person name="Guillou S."/>
            <person name="Cros-Aarteil S."/>
            <person name="Calhoun S."/>
            <person name="Haridas S."/>
            <person name="Kuo A."/>
            <person name="Mondo S."/>
            <person name="Pangilinan J."/>
            <person name="Riley R."/>
            <person name="LaButti K."/>
            <person name="Andreopoulos B."/>
            <person name="Lipzen A."/>
            <person name="Chen C."/>
            <person name="Yan M."/>
            <person name="Daum C."/>
            <person name="Ng V."/>
            <person name="Clum A."/>
            <person name="Steindorff A."/>
            <person name="Ohm R.A."/>
            <person name="Martin F."/>
            <person name="Silar P."/>
            <person name="Natvig D.O."/>
            <person name="Lalanne C."/>
            <person name="Gautier V."/>
            <person name="Ament-Velasquez S.L."/>
            <person name="Kruys A."/>
            <person name="Hutchinson M.I."/>
            <person name="Powell A.J."/>
            <person name="Barry K."/>
            <person name="Miller A.N."/>
            <person name="Grigoriev I.V."/>
            <person name="Debuchy R."/>
            <person name="Gladieux P."/>
            <person name="Hiltunen Thoren M."/>
            <person name="Johannesson H."/>
        </authorList>
    </citation>
    <scope>NUCLEOTIDE SEQUENCE</scope>
    <source>
        <strain evidence="13">CBS 118394</strain>
    </source>
</reference>
<dbReference type="GO" id="GO:0004312">
    <property type="term" value="F:fatty acid synthase activity"/>
    <property type="evidence" value="ECO:0007669"/>
    <property type="project" value="TreeGrafter"/>
</dbReference>
<dbReference type="SUPFAM" id="SSF53335">
    <property type="entry name" value="S-adenosyl-L-methionine-dependent methyltransferases"/>
    <property type="match status" value="1"/>
</dbReference>
<dbReference type="InterPro" id="IPR036291">
    <property type="entry name" value="NAD(P)-bd_dom_sf"/>
</dbReference>
<dbReference type="GO" id="GO:0031177">
    <property type="term" value="F:phosphopantetheine binding"/>
    <property type="evidence" value="ECO:0007669"/>
    <property type="project" value="InterPro"/>
</dbReference>
<dbReference type="Pfam" id="PF00109">
    <property type="entry name" value="ketoacyl-synt"/>
    <property type="match status" value="1"/>
</dbReference>
<feature type="active site" description="Proton donor; for dehydratase activity" evidence="8">
    <location>
        <position position="1202"/>
    </location>
</feature>
<dbReference type="InterPro" id="IPR016035">
    <property type="entry name" value="Acyl_Trfase/lysoPLipase"/>
</dbReference>
<accession>A0AAE0M822</accession>
<evidence type="ECO:0000313" key="13">
    <source>
        <dbReference type="EMBL" id="KAK3322951.1"/>
    </source>
</evidence>
<comment type="caution">
    <text evidence="13">The sequence shown here is derived from an EMBL/GenBank/DDBJ whole genome shotgun (WGS) entry which is preliminary data.</text>
</comment>
<dbReference type="Gene3D" id="3.40.50.150">
    <property type="entry name" value="Vaccinia Virus protein VP39"/>
    <property type="match status" value="1"/>
</dbReference>
<dbReference type="InterPro" id="IPR032821">
    <property type="entry name" value="PKS_assoc"/>
</dbReference>